<dbReference type="GO" id="GO:0008270">
    <property type="term" value="F:zinc ion binding"/>
    <property type="evidence" value="ECO:0007669"/>
    <property type="project" value="UniProtKB-KW"/>
</dbReference>
<protein>
    <recommendedName>
        <fullName evidence="5">RING-type domain-containing protein</fullName>
    </recommendedName>
</protein>
<dbReference type="Proteomes" id="UP000007350">
    <property type="component" value="Unassembled WGS sequence"/>
</dbReference>
<evidence type="ECO:0000256" key="2">
    <source>
        <dbReference type="SAM" id="Coils"/>
    </source>
</evidence>
<keyword evidence="4" id="KW-0812">Transmembrane</keyword>
<dbReference type="AlphaFoldDB" id="K2PCH8"/>
<feature type="compositionally biased region" description="Acidic residues" evidence="3">
    <location>
        <begin position="383"/>
        <end position="393"/>
    </location>
</feature>
<evidence type="ECO:0000313" key="6">
    <source>
        <dbReference type="EMBL" id="EKF38767.1"/>
    </source>
</evidence>
<feature type="domain" description="RING-type" evidence="5">
    <location>
        <begin position="153"/>
        <end position="194"/>
    </location>
</feature>
<evidence type="ECO:0000313" key="7">
    <source>
        <dbReference type="Proteomes" id="UP000007350"/>
    </source>
</evidence>
<feature type="coiled-coil region" evidence="2">
    <location>
        <begin position="333"/>
        <end position="360"/>
    </location>
</feature>
<accession>K2PCH8</accession>
<organism evidence="6 7">
    <name type="scientific">Trypanosoma cruzi marinkellei</name>
    <dbReference type="NCBI Taxonomy" id="85056"/>
    <lineage>
        <taxon>Eukaryota</taxon>
        <taxon>Discoba</taxon>
        <taxon>Euglenozoa</taxon>
        <taxon>Kinetoplastea</taxon>
        <taxon>Metakinetoplastina</taxon>
        <taxon>Trypanosomatida</taxon>
        <taxon>Trypanosomatidae</taxon>
        <taxon>Trypanosoma</taxon>
        <taxon>Schizotrypanum</taxon>
    </lineage>
</organism>
<evidence type="ECO:0000259" key="5">
    <source>
        <dbReference type="PROSITE" id="PS50089"/>
    </source>
</evidence>
<feature type="transmembrane region" description="Helical" evidence="4">
    <location>
        <begin position="24"/>
        <end position="44"/>
    </location>
</feature>
<feature type="region of interest" description="Disordered" evidence="3">
    <location>
        <begin position="368"/>
        <end position="401"/>
    </location>
</feature>
<sequence length="420" mass="46989">MTVGVVVEGIFCCFAISVGMFVGVFVRVVLSLFLFVCVFYFFLWQSHVLFDAMRHAECSICLQTLLPGTGSSASPSNNVSPEKKLPSSSFVSPVPQLGEVPSGEEEFRITFAPGVSRAGTADDVMTFINALDMYHRAAKKHGSRHRASREVGCGVTPCGADHGIVVLPCGHLLHFLCAIQLHEYSNHPTCPICREAIKSPEDCVLFLPLSRPTIFQRGVAVDGEVNTCDISKTDEDGGENVQFTGEGSVEPADVYRRHIQHELDELKRRRRNLRSREHVLTSSRDQLEEQCISLEQSASDARRRYDVLTRQGTVGLDRLKELRDVAVKTHTSMEQLTLELARLLRQQSDLDQQLEKYSQRLKRGRLSGQGIHTVSEGGNITRDEDDDNDDDDLSFSMRKRRLKGPMAGVPYSYYVSHDKR</sequence>
<feature type="coiled-coil region" evidence="2">
    <location>
        <begin position="256"/>
        <end position="304"/>
    </location>
</feature>
<dbReference type="InterPro" id="IPR001841">
    <property type="entry name" value="Znf_RING"/>
</dbReference>
<comment type="caution">
    <text evidence="6">The sequence shown here is derived from an EMBL/GenBank/DDBJ whole genome shotgun (WGS) entry which is preliminary data.</text>
</comment>
<reference evidence="6 7" key="1">
    <citation type="journal article" date="2012" name="BMC Genomics">
        <title>Comparative genomic analysis of human infective Trypanosoma cruzi lineages with the bat-restricted subspecies T. cruzi marinkellei.</title>
        <authorList>
            <person name="Franzen O."/>
            <person name="Talavera-Lopez C."/>
            <person name="Ochaya S."/>
            <person name="Butler C.E."/>
            <person name="Messenger L.A."/>
            <person name="Lewis M.D."/>
            <person name="Llewellyn M.S."/>
            <person name="Marinkelle C.J."/>
            <person name="Tyler K.M."/>
            <person name="Miles M.A."/>
            <person name="Andersson B."/>
        </authorList>
    </citation>
    <scope>NUCLEOTIDE SEQUENCE [LARGE SCALE GENOMIC DNA]</scope>
    <source>
        <strain evidence="6 7">B7</strain>
    </source>
</reference>
<keyword evidence="1" id="KW-0863">Zinc-finger</keyword>
<dbReference type="PROSITE" id="PS50089">
    <property type="entry name" value="ZF_RING_2"/>
    <property type="match status" value="1"/>
</dbReference>
<dbReference type="Gene3D" id="3.30.40.10">
    <property type="entry name" value="Zinc/RING finger domain, C3HC4 (zinc finger)"/>
    <property type="match status" value="1"/>
</dbReference>
<dbReference type="SMART" id="SM00184">
    <property type="entry name" value="RING"/>
    <property type="match status" value="1"/>
</dbReference>
<dbReference type="SUPFAM" id="SSF57850">
    <property type="entry name" value="RING/U-box"/>
    <property type="match status" value="1"/>
</dbReference>
<keyword evidence="1" id="KW-0862">Zinc</keyword>
<evidence type="ECO:0000256" key="4">
    <source>
        <dbReference type="SAM" id="Phobius"/>
    </source>
</evidence>
<dbReference type="InterPro" id="IPR013083">
    <property type="entry name" value="Znf_RING/FYVE/PHD"/>
</dbReference>
<evidence type="ECO:0000256" key="1">
    <source>
        <dbReference type="PROSITE-ProRule" id="PRU00175"/>
    </source>
</evidence>
<gene>
    <name evidence="6" type="ORF">MOQ_001018</name>
</gene>
<keyword evidence="4" id="KW-0472">Membrane</keyword>
<name>K2PCH8_TRYCR</name>
<evidence type="ECO:0000256" key="3">
    <source>
        <dbReference type="SAM" id="MobiDB-lite"/>
    </source>
</evidence>
<keyword evidence="2" id="KW-0175">Coiled coil</keyword>
<keyword evidence="7" id="KW-1185">Reference proteome</keyword>
<keyword evidence="4" id="KW-1133">Transmembrane helix</keyword>
<dbReference type="OrthoDB" id="8062037at2759"/>
<keyword evidence="1" id="KW-0479">Metal-binding</keyword>
<dbReference type="EMBL" id="AHKC01005047">
    <property type="protein sequence ID" value="EKF38767.1"/>
    <property type="molecule type" value="Genomic_DNA"/>
</dbReference>
<proteinExistence type="predicted"/>